<feature type="transmembrane region" description="Helical" evidence="1">
    <location>
        <begin position="313"/>
        <end position="331"/>
    </location>
</feature>
<protein>
    <submittedName>
        <fullName evidence="2">ABC transporter permease</fullName>
    </submittedName>
</protein>
<evidence type="ECO:0000313" key="3">
    <source>
        <dbReference type="Proteomes" id="UP000562984"/>
    </source>
</evidence>
<feature type="transmembrane region" description="Helical" evidence="1">
    <location>
        <begin position="476"/>
        <end position="499"/>
    </location>
</feature>
<keyword evidence="1" id="KW-1133">Transmembrane helix</keyword>
<accession>A0A849A8A6</accession>
<feature type="transmembrane region" description="Helical" evidence="1">
    <location>
        <begin position="447"/>
        <end position="469"/>
    </location>
</feature>
<name>A0A849A8A6_9ACTN</name>
<keyword evidence="1" id="KW-0472">Membrane</keyword>
<feature type="transmembrane region" description="Helical" evidence="1">
    <location>
        <begin position="16"/>
        <end position="34"/>
    </location>
</feature>
<evidence type="ECO:0000313" key="2">
    <source>
        <dbReference type="EMBL" id="NNG35846.1"/>
    </source>
</evidence>
<organism evidence="2 3">
    <name type="scientific">Nakamurella aerolata</name>
    <dbReference type="NCBI Taxonomy" id="1656892"/>
    <lineage>
        <taxon>Bacteria</taxon>
        <taxon>Bacillati</taxon>
        <taxon>Actinomycetota</taxon>
        <taxon>Actinomycetes</taxon>
        <taxon>Nakamurellales</taxon>
        <taxon>Nakamurellaceae</taxon>
        <taxon>Nakamurella</taxon>
    </lineage>
</organism>
<dbReference type="EMBL" id="JABEND010000004">
    <property type="protein sequence ID" value="NNG35846.1"/>
    <property type="molecule type" value="Genomic_DNA"/>
</dbReference>
<feature type="transmembrane region" description="Helical" evidence="1">
    <location>
        <begin position="256"/>
        <end position="278"/>
    </location>
</feature>
<feature type="transmembrane region" description="Helical" evidence="1">
    <location>
        <begin position="139"/>
        <end position="171"/>
    </location>
</feature>
<feature type="transmembrane region" description="Helical" evidence="1">
    <location>
        <begin position="519"/>
        <end position="543"/>
    </location>
</feature>
<feature type="transmembrane region" description="Helical" evidence="1">
    <location>
        <begin position="99"/>
        <end position="119"/>
    </location>
</feature>
<feature type="transmembrane region" description="Helical" evidence="1">
    <location>
        <begin position="360"/>
        <end position="382"/>
    </location>
</feature>
<dbReference type="Proteomes" id="UP000562984">
    <property type="component" value="Unassembled WGS sequence"/>
</dbReference>
<feature type="transmembrane region" description="Helical" evidence="1">
    <location>
        <begin position="209"/>
        <end position="226"/>
    </location>
</feature>
<keyword evidence="1" id="KW-0812">Transmembrane</keyword>
<feature type="transmembrane region" description="Helical" evidence="1">
    <location>
        <begin position="177"/>
        <end position="197"/>
    </location>
</feature>
<feature type="transmembrane region" description="Helical" evidence="1">
    <location>
        <begin position="410"/>
        <end position="435"/>
    </location>
</feature>
<proteinExistence type="predicted"/>
<keyword evidence="3" id="KW-1185">Reference proteome</keyword>
<dbReference type="RefSeq" id="WP_171199539.1">
    <property type="nucleotide sequence ID" value="NZ_JABEND010000004.1"/>
</dbReference>
<dbReference type="AlphaFoldDB" id="A0A849A8A6"/>
<reference evidence="2 3" key="1">
    <citation type="submission" date="2020-05" db="EMBL/GenBank/DDBJ databases">
        <title>Nakamurella sp. DB0629 isolated from air conditioner.</title>
        <authorList>
            <person name="Kim D.H."/>
            <person name="Kim D.-U."/>
        </authorList>
    </citation>
    <scope>NUCLEOTIDE SEQUENCE [LARGE SCALE GENOMIC DNA]</scope>
    <source>
        <strain evidence="2 3">DB0629</strain>
    </source>
</reference>
<sequence>MSTAAAPSSDVDRSSAGLGILPLAGFAALYRFGLRRERLPLLAWTYGIVASVAATVVAFRNLYPNPAERAQFAESLRGNPVFTVITGPIWSSSIGGLTAWRMGLLGSALAALAGIFTVVRRTRSEEESGRAELLASTPIGRGAALAAALACAGTALVGIGVLVAVVCVVGGEPLGGSALLGAVIAASGLVFAGLAAVTAQVFDSARSAMGAAGALLGLSFAIRGVADSGSSGPQWLRWLSPLGWAEEVRAFADNRVWVVALTVALAVALVAVAVALLAHRDVGLSLLPARPGPATGRLRSVPGLVVRSLRGTAIAWCLALLAYGAVNGAIVDSADGLLSGSAGMREALTQLGGADVLTQAVLSAVGTVTGLLAAIAAISVVGRLAAEESNGRAELLLSTAVTRFRLQSGYLVPMLLIPAAALTLSGLACGLVHGIRTDGAFGPAFRAGLQAMMVQIPVTWTFGALAALVHALRPSWWPAIWAVFAGCVLLTMIGPSLQLPQWLLDVSPLTHVTGPAVTQIPWTAVGVLLVMTAALLAVAVVGFRRRDVLSR</sequence>
<evidence type="ECO:0000256" key="1">
    <source>
        <dbReference type="SAM" id="Phobius"/>
    </source>
</evidence>
<feature type="transmembrane region" description="Helical" evidence="1">
    <location>
        <begin position="41"/>
        <end position="59"/>
    </location>
</feature>
<comment type="caution">
    <text evidence="2">The sequence shown here is derived from an EMBL/GenBank/DDBJ whole genome shotgun (WGS) entry which is preliminary data.</text>
</comment>
<gene>
    <name evidence="2" type="ORF">HKD39_09015</name>
</gene>